<dbReference type="Proteomes" id="UP000198858">
    <property type="component" value="Chromosome I"/>
</dbReference>
<organism evidence="2 3">
    <name type="scientific">Christiangramia echinicola</name>
    <dbReference type="NCBI Taxonomy" id="279359"/>
    <lineage>
        <taxon>Bacteria</taxon>
        <taxon>Pseudomonadati</taxon>
        <taxon>Bacteroidota</taxon>
        <taxon>Flavobacteriia</taxon>
        <taxon>Flavobacteriales</taxon>
        <taxon>Flavobacteriaceae</taxon>
        <taxon>Christiangramia</taxon>
    </lineage>
</organism>
<feature type="transmembrane region" description="Helical" evidence="1">
    <location>
        <begin position="7"/>
        <end position="29"/>
    </location>
</feature>
<feature type="transmembrane region" description="Helical" evidence="1">
    <location>
        <begin position="35"/>
        <end position="54"/>
    </location>
</feature>
<dbReference type="RefSeq" id="WP_026933297.1">
    <property type="nucleotide sequence ID" value="NZ_LT629745.1"/>
</dbReference>
<evidence type="ECO:0000313" key="3">
    <source>
        <dbReference type="Proteomes" id="UP000198858"/>
    </source>
</evidence>
<protein>
    <submittedName>
        <fullName evidence="2">Uncharacterized protein</fullName>
    </submittedName>
</protein>
<proteinExistence type="predicted"/>
<gene>
    <name evidence="2" type="ORF">SAMN04488552_1127</name>
</gene>
<keyword evidence="1" id="KW-0472">Membrane</keyword>
<dbReference type="AlphaFoldDB" id="A0A1H1M2R0"/>
<accession>A0A1H1M2R0</accession>
<dbReference type="STRING" id="1250231.SAMN04488552_1127"/>
<evidence type="ECO:0000313" key="2">
    <source>
        <dbReference type="EMBL" id="SDR81083.1"/>
    </source>
</evidence>
<keyword evidence="1" id="KW-0812">Transmembrane</keyword>
<evidence type="ECO:0000256" key="1">
    <source>
        <dbReference type="SAM" id="Phobius"/>
    </source>
</evidence>
<sequence length="69" mass="8075">MKEENKILLKTFVSAGLIFALTMALYGYFAKDQFLVWKFIFHFLAFGITMGLVARINHRKKMKEEANKD</sequence>
<reference evidence="2 3" key="1">
    <citation type="submission" date="2016-10" db="EMBL/GenBank/DDBJ databases">
        <authorList>
            <person name="Varghese N."/>
            <person name="Submissions S."/>
        </authorList>
    </citation>
    <scope>NUCLEOTIDE SEQUENCE [LARGE SCALE GENOMIC DNA]</scope>
    <source>
        <strain evidence="2 3">Mar_2010_102</strain>
    </source>
</reference>
<dbReference type="EMBL" id="LT629745">
    <property type="protein sequence ID" value="SDR81083.1"/>
    <property type="molecule type" value="Genomic_DNA"/>
</dbReference>
<name>A0A1H1M2R0_9FLAO</name>
<keyword evidence="3" id="KW-1185">Reference proteome</keyword>
<keyword evidence="1" id="KW-1133">Transmembrane helix</keyword>